<evidence type="ECO:0000313" key="3">
    <source>
        <dbReference type="Proteomes" id="UP000027602"/>
    </source>
</evidence>
<name>I3E9L3_BACMM</name>
<dbReference type="STRING" id="796606.BMMGA3_10180"/>
<dbReference type="PANTHER" id="PTHR34407">
    <property type="entry name" value="EXPRESSED PROTEIN"/>
    <property type="match status" value="1"/>
</dbReference>
<reference evidence="2 3" key="1">
    <citation type="journal article" date="2015" name="BMC Genomics">
        <title>Transcriptome analysis of thermophilic methylotrophic Bacillus methanolicus MGA3 using RNA-sequencing provides detailed insights into its previously uncharted transcriptional landscape.</title>
        <authorList>
            <person name="Irla M."/>
            <person name="Neshat A."/>
            <person name="Brautaset T."/>
            <person name="Ruckert C."/>
            <person name="Kalinowski J."/>
            <person name="Wendisch V.F."/>
        </authorList>
    </citation>
    <scope>NUCLEOTIDE SEQUENCE [LARGE SCALE GENOMIC DNA]</scope>
    <source>
        <strain evidence="3">MGA3 / ATCC 53907</strain>
    </source>
</reference>
<protein>
    <recommendedName>
        <fullName evidence="1">SGNH hydrolase-type esterase domain-containing protein</fullName>
    </recommendedName>
</protein>
<dbReference type="InterPro" id="IPR013830">
    <property type="entry name" value="SGNH_hydro"/>
</dbReference>
<dbReference type="HOGENOM" id="CLU_762187_0_0_9"/>
<dbReference type="SUPFAM" id="SSF52266">
    <property type="entry name" value="SGNH hydrolase"/>
    <property type="match status" value="1"/>
</dbReference>
<dbReference type="Proteomes" id="UP000027602">
    <property type="component" value="Chromosome"/>
</dbReference>
<dbReference type="eggNOG" id="COG2755">
    <property type="taxonomic scope" value="Bacteria"/>
</dbReference>
<sequence length="361" mass="41465">MKTKISFALGSLIVLFSILYLAEYLTKAEHTKNINLFDKLSNRKSFQYLIVGDSIGKGSGAEDKSKTWFHQLEGFIKNQYGSTAKRYSVVQSGATAFEGIYKFQEANLPKQMDFIFIVFGENDRKYMNSGQFAYFYEKLVRQVKKRYPSAEIFTFTESCLNVESFAKEIKRISNYYGAVNIDMRVPFHQSKLSTGELTADFIHPNGKGYKLYAKEVLKTLKKNIYKKAVKTAMPPPLYENSDVKFQNKSSFKENKGFYCHQGFMISTGKHNFLEYEFTGPFLGVNVLRNKHGGLMNVFLDDQYYTTISTWWPVDQIRHLYIASGLDEGKHRVKFVVTGEKSLNHVTEKTDVKISSIIVAKK</sequence>
<dbReference type="AlphaFoldDB" id="I3E9L3"/>
<evidence type="ECO:0000259" key="1">
    <source>
        <dbReference type="Pfam" id="PF13472"/>
    </source>
</evidence>
<feature type="domain" description="SGNH hydrolase-type esterase" evidence="1">
    <location>
        <begin position="51"/>
        <end position="211"/>
    </location>
</feature>
<dbReference type="InterPro" id="IPR036514">
    <property type="entry name" value="SGNH_hydro_sf"/>
</dbReference>
<gene>
    <name evidence="2" type="ORF">BMMGA3_10180</name>
</gene>
<dbReference type="Gene3D" id="2.60.120.260">
    <property type="entry name" value="Galactose-binding domain-like"/>
    <property type="match status" value="1"/>
</dbReference>
<dbReference type="Gene3D" id="3.40.50.1110">
    <property type="entry name" value="SGNH hydrolase"/>
    <property type="match status" value="1"/>
</dbReference>
<dbReference type="CDD" id="cd00229">
    <property type="entry name" value="SGNH_hydrolase"/>
    <property type="match status" value="1"/>
</dbReference>
<dbReference type="OrthoDB" id="8233337at2"/>
<proteinExistence type="predicted"/>
<dbReference type="Pfam" id="PF13472">
    <property type="entry name" value="Lipase_GDSL_2"/>
    <property type="match status" value="1"/>
</dbReference>
<accession>I3E9L3</accession>
<organism evidence="2 3">
    <name type="scientific">Bacillus methanolicus (strain MGA3 / ATCC 53907)</name>
    <dbReference type="NCBI Taxonomy" id="796606"/>
    <lineage>
        <taxon>Bacteria</taxon>
        <taxon>Bacillati</taxon>
        <taxon>Bacillota</taxon>
        <taxon>Bacilli</taxon>
        <taxon>Bacillales</taxon>
        <taxon>Bacillaceae</taxon>
        <taxon>Bacillus</taxon>
    </lineage>
</organism>
<dbReference type="KEGG" id="bmet:BMMGA3_10180"/>
<evidence type="ECO:0000313" key="2">
    <source>
        <dbReference type="EMBL" id="AIE60432.1"/>
    </source>
</evidence>
<dbReference type="RefSeq" id="WP_004435013.1">
    <property type="nucleotide sequence ID" value="NZ_ADWW01000002.1"/>
</dbReference>
<dbReference type="PANTHER" id="PTHR34407:SF1">
    <property type="entry name" value="SGNH HYDROLASE-TYPE ESTERASE DOMAIN-CONTAINING PROTEIN"/>
    <property type="match status" value="1"/>
</dbReference>
<keyword evidence="3" id="KW-1185">Reference proteome</keyword>
<dbReference type="EMBL" id="CP007739">
    <property type="protein sequence ID" value="AIE60432.1"/>
    <property type="molecule type" value="Genomic_DNA"/>
</dbReference>